<dbReference type="InterPro" id="IPR000182">
    <property type="entry name" value="GNAT_dom"/>
</dbReference>
<gene>
    <name evidence="2" type="ORF">J7W16_10480</name>
</gene>
<protein>
    <submittedName>
        <fullName evidence="2">GNAT family N-acetyltransferase</fullName>
    </submittedName>
</protein>
<keyword evidence="3" id="KW-1185">Reference proteome</keyword>
<comment type="caution">
    <text evidence="2">The sequence shown here is derived from an EMBL/GenBank/DDBJ whole genome shotgun (WGS) entry which is preliminary data.</text>
</comment>
<accession>A0A940WW42</accession>
<dbReference type="InterPro" id="IPR051531">
    <property type="entry name" value="N-acetyltransferase"/>
</dbReference>
<dbReference type="PANTHER" id="PTHR43792">
    <property type="entry name" value="GNAT FAMILY, PUTATIVE (AFU_ORTHOLOGUE AFUA_3G00765)-RELATED-RELATED"/>
    <property type="match status" value="1"/>
</dbReference>
<dbReference type="PANTHER" id="PTHR43792:SF1">
    <property type="entry name" value="N-ACETYLTRANSFERASE DOMAIN-CONTAINING PROTEIN"/>
    <property type="match status" value="1"/>
</dbReference>
<evidence type="ECO:0000313" key="3">
    <source>
        <dbReference type="Proteomes" id="UP000678228"/>
    </source>
</evidence>
<dbReference type="Pfam" id="PF13302">
    <property type="entry name" value="Acetyltransf_3"/>
    <property type="match status" value="1"/>
</dbReference>
<dbReference type="Proteomes" id="UP000678228">
    <property type="component" value="Unassembled WGS sequence"/>
</dbReference>
<feature type="domain" description="N-acetyltransferase" evidence="1">
    <location>
        <begin position="6"/>
        <end position="139"/>
    </location>
</feature>
<dbReference type="EMBL" id="JAGKSQ010000004">
    <property type="protein sequence ID" value="MBP3951562.1"/>
    <property type="molecule type" value="Genomic_DNA"/>
</dbReference>
<dbReference type="GO" id="GO:0016747">
    <property type="term" value="F:acyltransferase activity, transferring groups other than amino-acyl groups"/>
    <property type="evidence" value="ECO:0007669"/>
    <property type="project" value="InterPro"/>
</dbReference>
<dbReference type="InterPro" id="IPR016181">
    <property type="entry name" value="Acyl_CoA_acyltransferase"/>
</dbReference>
<evidence type="ECO:0000259" key="1">
    <source>
        <dbReference type="Pfam" id="PF13302"/>
    </source>
</evidence>
<name>A0A940WW42_9BACI</name>
<sequence>MVNVQLVPHCDDFCERIYDLSSDPPVKDALGLPDGTIESTKQFIKSMILEEAEGKTVSRVILDENSKVIGITTLMFIDHVTKSCHIGSWIGHQYWGRGYNLASKIAILRIAFNELNLNYVFAGARKSNIRSQKAQEKLPFIRLNVETKFPIEHGKLEYKERQPCVLNAFYRDDFVHFLNSKEPEGAYNEKMG</sequence>
<dbReference type="AlphaFoldDB" id="A0A940WW42"/>
<dbReference type="Gene3D" id="3.40.630.30">
    <property type="match status" value="1"/>
</dbReference>
<proteinExistence type="predicted"/>
<evidence type="ECO:0000313" key="2">
    <source>
        <dbReference type="EMBL" id="MBP3951562.1"/>
    </source>
</evidence>
<dbReference type="RefSeq" id="WP_210597267.1">
    <property type="nucleotide sequence ID" value="NZ_JAGKSQ010000004.1"/>
</dbReference>
<reference evidence="2" key="1">
    <citation type="submission" date="2021-03" db="EMBL/GenBank/DDBJ databases">
        <title>Bacillus suaedae sp. nov., isolated from Suaeda aralocaspica.</title>
        <authorList>
            <person name="Lei R.F.R."/>
        </authorList>
    </citation>
    <scope>NUCLEOTIDE SEQUENCE</scope>
    <source>
        <strain evidence="2">YZJH907-2</strain>
    </source>
</reference>
<organism evidence="2 3">
    <name type="scientific">Halalkalibacter suaedae</name>
    <dbReference type="NCBI Taxonomy" id="2822140"/>
    <lineage>
        <taxon>Bacteria</taxon>
        <taxon>Bacillati</taxon>
        <taxon>Bacillota</taxon>
        <taxon>Bacilli</taxon>
        <taxon>Bacillales</taxon>
        <taxon>Bacillaceae</taxon>
        <taxon>Halalkalibacter</taxon>
    </lineage>
</organism>
<dbReference type="SUPFAM" id="SSF55729">
    <property type="entry name" value="Acyl-CoA N-acyltransferases (Nat)"/>
    <property type="match status" value="1"/>
</dbReference>